<dbReference type="PANTHER" id="PTHR22967:SF65">
    <property type="entry name" value="SERINE_THREONINE-PROTEIN KINASE AKL1"/>
    <property type="match status" value="1"/>
</dbReference>
<dbReference type="PROSITE" id="PS50011">
    <property type="entry name" value="PROTEIN_KINASE_DOM"/>
    <property type="match status" value="1"/>
</dbReference>
<dbReference type="GO" id="GO:0004674">
    <property type="term" value="F:protein serine/threonine kinase activity"/>
    <property type="evidence" value="ECO:0007669"/>
    <property type="project" value="TreeGrafter"/>
</dbReference>
<name>C4R614_KOMPG</name>
<dbReference type="GO" id="GO:0005737">
    <property type="term" value="C:cytoplasm"/>
    <property type="evidence" value="ECO:0007669"/>
    <property type="project" value="TreeGrafter"/>
</dbReference>
<dbReference type="GO" id="GO:0000147">
    <property type="term" value="P:actin cortical patch assembly"/>
    <property type="evidence" value="ECO:0007669"/>
    <property type="project" value="TreeGrafter"/>
</dbReference>
<protein>
    <submittedName>
        <fullName evidence="4">Ser-Thr protein kinase, member (With Ark1p and Prk1p) of the Ark kinase family</fullName>
    </submittedName>
</protein>
<dbReference type="HOGENOM" id="CLU_011638_3_0_1"/>
<keyword evidence="1" id="KW-0547">Nucleotide-binding</keyword>
<evidence type="ECO:0000313" key="5">
    <source>
        <dbReference type="Proteomes" id="UP000000314"/>
    </source>
</evidence>
<dbReference type="SMR" id="C4R614"/>
<feature type="region of interest" description="Disordered" evidence="2">
    <location>
        <begin position="597"/>
        <end position="638"/>
    </location>
</feature>
<evidence type="ECO:0000259" key="3">
    <source>
        <dbReference type="PROSITE" id="PS50011"/>
    </source>
</evidence>
<dbReference type="GO" id="GO:0007015">
    <property type="term" value="P:actin filament organization"/>
    <property type="evidence" value="ECO:0007669"/>
    <property type="project" value="TreeGrafter"/>
</dbReference>
<dbReference type="EMBL" id="FN392321">
    <property type="protein sequence ID" value="CAY71000.1"/>
    <property type="molecule type" value="Genomic_DNA"/>
</dbReference>
<dbReference type="Proteomes" id="UP000000314">
    <property type="component" value="Chromosome 3"/>
</dbReference>
<evidence type="ECO:0000313" key="4">
    <source>
        <dbReference type="EMBL" id="CAY71000.1"/>
    </source>
</evidence>
<feature type="domain" description="Protein kinase" evidence="3">
    <location>
        <begin position="23"/>
        <end position="297"/>
    </location>
</feature>
<dbReference type="PANTHER" id="PTHR22967">
    <property type="entry name" value="SERINE/THREONINE PROTEIN KINASE"/>
    <property type="match status" value="1"/>
</dbReference>
<feature type="compositionally biased region" description="Polar residues" evidence="2">
    <location>
        <begin position="417"/>
        <end position="426"/>
    </location>
</feature>
<keyword evidence="4" id="KW-0808">Transferase</keyword>
<dbReference type="InterPro" id="IPR008271">
    <property type="entry name" value="Ser/Thr_kinase_AS"/>
</dbReference>
<dbReference type="STRING" id="644223.C4R614"/>
<dbReference type="InterPro" id="IPR011009">
    <property type="entry name" value="Kinase-like_dom_sf"/>
</dbReference>
<dbReference type="OrthoDB" id="2018507at2759"/>
<dbReference type="PROSITE" id="PS00108">
    <property type="entry name" value="PROTEIN_KINASE_ST"/>
    <property type="match status" value="1"/>
</dbReference>
<feature type="region of interest" description="Disordered" evidence="2">
    <location>
        <begin position="404"/>
        <end position="428"/>
    </location>
</feature>
<dbReference type="KEGG" id="ppa:PAS_chr3_0940"/>
<dbReference type="Pfam" id="PF00069">
    <property type="entry name" value="Pkinase"/>
    <property type="match status" value="1"/>
</dbReference>
<dbReference type="RefSeq" id="XP_002493179.1">
    <property type="nucleotide sequence ID" value="XM_002493134.1"/>
</dbReference>
<sequence length="638" mass="72371">MDKLAVLEKLEPGTELIVGSHKVTVIQFISEGGFAHIYKVRVSPSEHNSDIACLKRVIVPDKDGLHQLRSEVDVMKRLSGCSQVVRYYDSHASHLPGSAQSYEVLVLMELCENKSLLDYMNSHLETKLTEPKILKIMLDICLGVLYMHQLKLIHRDIKIENVLIDSKYNFKLCDFGSTCPVLRAPKTFQEFHYLSHDILRQTTPQYRSPEMVDLYKGLPINEKSDIWALGIFLYKLCYYTTPFEKTGELAILHSAYQFPHESRYSSKLKRLIVIMLQEDPALRPNSYQLTSLVIQLLGTYSDIKLDRVFDFYQEGEYDFKKLLENLQPPISHPLKEIYESQLAFLQDDVARINVQEEVSKSVVNLTNQQHLLKADNLEKNITGLSVSSVEVDLDKVEERFPHLDLTTKTSEADGSVDLSSSETTPAPVQDEKANKYMVYQEKISSNAPLTPAEANEFLALNAYMEKLALQNYETKIKPLQLTMEQFNEYKRLEAKKDLTPAELQILSVHRSRLSQQDELFKQLQYQQMVAQKLTQQVHQSLITPPVAVASNAPTGTATFPTRPLKQEVIPLSSGETGTSSFTRVADGSLIDLEDGMEEYSDNQKPTTANMKPYSFSAEDLQTKDLALDDTGEPGLKEG</sequence>
<dbReference type="SMART" id="SM00220">
    <property type="entry name" value="S_TKc"/>
    <property type="match status" value="1"/>
</dbReference>
<dbReference type="SUPFAM" id="SSF56112">
    <property type="entry name" value="Protein kinase-like (PK-like)"/>
    <property type="match status" value="1"/>
</dbReference>
<evidence type="ECO:0000256" key="1">
    <source>
        <dbReference type="ARBA" id="ARBA00022741"/>
    </source>
</evidence>
<dbReference type="AlphaFoldDB" id="C4R614"/>
<evidence type="ECO:0000256" key="2">
    <source>
        <dbReference type="SAM" id="MobiDB-lite"/>
    </source>
</evidence>
<dbReference type="InterPro" id="IPR000719">
    <property type="entry name" value="Prot_kinase_dom"/>
</dbReference>
<keyword evidence="5" id="KW-1185">Reference proteome</keyword>
<dbReference type="Gene3D" id="1.10.510.10">
    <property type="entry name" value="Transferase(Phosphotransferase) domain 1"/>
    <property type="match status" value="1"/>
</dbReference>
<accession>C4R614</accession>
<reference evidence="4 5" key="1">
    <citation type="journal article" date="2009" name="Nat. Biotechnol.">
        <title>Genome sequence of the recombinant protein production host Pichia pastoris.</title>
        <authorList>
            <person name="De Schutter K."/>
            <person name="Lin Y.C."/>
            <person name="Tiels P."/>
            <person name="Van Hecke A."/>
            <person name="Glinka S."/>
            <person name="Weber-Lehmann J."/>
            <person name="Rouze P."/>
            <person name="Van de Peer Y."/>
            <person name="Callewaert N."/>
        </authorList>
    </citation>
    <scope>NUCLEOTIDE SEQUENCE [LARGE SCALE GENOMIC DNA]</scope>
    <source>
        <strain evidence="5">GS115 / ATCC 20864</strain>
    </source>
</reference>
<dbReference type="eggNOG" id="KOG1989">
    <property type="taxonomic scope" value="Eukaryota"/>
</dbReference>
<gene>
    <name evidence="4" type="ordered locus">PAS_chr3_0940</name>
</gene>
<dbReference type="InParanoid" id="C4R614"/>
<dbReference type="GO" id="GO:0005524">
    <property type="term" value="F:ATP binding"/>
    <property type="evidence" value="ECO:0007669"/>
    <property type="project" value="InterPro"/>
</dbReference>
<proteinExistence type="predicted"/>
<keyword evidence="4" id="KW-0418">Kinase</keyword>
<dbReference type="GeneID" id="8200291"/>
<organism evidence="4 5">
    <name type="scientific">Komagataella phaffii (strain GS115 / ATCC 20864)</name>
    <name type="common">Yeast</name>
    <name type="synonym">Pichia pastoris</name>
    <dbReference type="NCBI Taxonomy" id="644223"/>
    <lineage>
        <taxon>Eukaryota</taxon>
        <taxon>Fungi</taxon>
        <taxon>Dikarya</taxon>
        <taxon>Ascomycota</taxon>
        <taxon>Saccharomycotina</taxon>
        <taxon>Pichiomycetes</taxon>
        <taxon>Pichiales</taxon>
        <taxon>Pichiaceae</taxon>
        <taxon>Komagataella</taxon>
    </lineage>
</organism>